<dbReference type="InterPro" id="IPR050398">
    <property type="entry name" value="HssS/ArlS-like"/>
</dbReference>
<evidence type="ECO:0000256" key="8">
    <source>
        <dbReference type="ARBA" id="ARBA00022741"/>
    </source>
</evidence>
<dbReference type="Pfam" id="PF02518">
    <property type="entry name" value="HATPase_c"/>
    <property type="match status" value="1"/>
</dbReference>
<dbReference type="SUPFAM" id="SSF47384">
    <property type="entry name" value="Homodimeric domain of signal transducing histidine kinase"/>
    <property type="match status" value="1"/>
</dbReference>
<dbReference type="InterPro" id="IPR036890">
    <property type="entry name" value="HATPase_C_sf"/>
</dbReference>
<protein>
    <recommendedName>
        <fullName evidence="3">histidine kinase</fullName>
        <ecNumber evidence="3">2.7.13.3</ecNumber>
    </recommendedName>
</protein>
<dbReference type="SMART" id="SM00388">
    <property type="entry name" value="HisKA"/>
    <property type="match status" value="1"/>
</dbReference>
<keyword evidence="11 14" id="KW-1133">Transmembrane helix</keyword>
<dbReference type="InterPro" id="IPR036097">
    <property type="entry name" value="HisK_dim/P_sf"/>
</dbReference>
<evidence type="ECO:0000259" key="16">
    <source>
        <dbReference type="PROSITE" id="PS50885"/>
    </source>
</evidence>
<evidence type="ECO:0000256" key="7">
    <source>
        <dbReference type="ARBA" id="ARBA00022692"/>
    </source>
</evidence>
<keyword evidence="7 14" id="KW-0812">Transmembrane</keyword>
<proteinExistence type="predicted"/>
<keyword evidence="8" id="KW-0547">Nucleotide-binding</keyword>
<dbReference type="GO" id="GO:0000155">
    <property type="term" value="F:phosphorelay sensor kinase activity"/>
    <property type="evidence" value="ECO:0007669"/>
    <property type="project" value="InterPro"/>
</dbReference>
<dbReference type="PANTHER" id="PTHR45528:SF1">
    <property type="entry name" value="SENSOR HISTIDINE KINASE CPXA"/>
    <property type="match status" value="1"/>
</dbReference>
<feature type="transmembrane region" description="Helical" evidence="14">
    <location>
        <begin position="12"/>
        <end position="30"/>
    </location>
</feature>
<dbReference type="CDD" id="cd00075">
    <property type="entry name" value="HATPase"/>
    <property type="match status" value="1"/>
</dbReference>
<comment type="subcellular location">
    <subcellularLocation>
        <location evidence="2">Cell membrane</location>
        <topology evidence="2">Multi-pass membrane protein</topology>
    </subcellularLocation>
</comment>
<dbReference type="SMART" id="SM00387">
    <property type="entry name" value="HATPase_c"/>
    <property type="match status" value="1"/>
</dbReference>
<dbReference type="Gene3D" id="1.10.287.130">
    <property type="match status" value="1"/>
</dbReference>
<dbReference type="FunFam" id="1.10.287.130:FF:000001">
    <property type="entry name" value="Two-component sensor histidine kinase"/>
    <property type="match status" value="1"/>
</dbReference>
<keyword evidence="5" id="KW-0597">Phosphoprotein</keyword>
<evidence type="ECO:0000313" key="17">
    <source>
        <dbReference type="EMBL" id="SDL70282.1"/>
    </source>
</evidence>
<evidence type="ECO:0000256" key="11">
    <source>
        <dbReference type="ARBA" id="ARBA00022989"/>
    </source>
</evidence>
<evidence type="ECO:0000256" key="10">
    <source>
        <dbReference type="ARBA" id="ARBA00022840"/>
    </source>
</evidence>
<dbReference type="AlphaFoldDB" id="A0A1G9M7K6"/>
<dbReference type="RefSeq" id="WP_092724825.1">
    <property type="nucleotide sequence ID" value="NZ_FNGW01000003.1"/>
</dbReference>
<evidence type="ECO:0000256" key="3">
    <source>
        <dbReference type="ARBA" id="ARBA00012438"/>
    </source>
</evidence>
<evidence type="ECO:0000313" key="18">
    <source>
        <dbReference type="Proteomes" id="UP000199068"/>
    </source>
</evidence>
<dbReference type="SUPFAM" id="SSF55874">
    <property type="entry name" value="ATPase domain of HSP90 chaperone/DNA topoisomerase II/histidine kinase"/>
    <property type="match status" value="1"/>
</dbReference>
<keyword evidence="18" id="KW-1185">Reference proteome</keyword>
<feature type="domain" description="HAMP" evidence="16">
    <location>
        <begin position="194"/>
        <end position="246"/>
    </location>
</feature>
<keyword evidence="12" id="KW-0902">Two-component regulatory system</keyword>
<keyword evidence="4" id="KW-1003">Cell membrane</keyword>
<dbReference type="STRING" id="1121325.SAMN04515677_103113"/>
<dbReference type="PROSITE" id="PS50885">
    <property type="entry name" value="HAMP"/>
    <property type="match status" value="1"/>
</dbReference>
<dbReference type="GO" id="GO:0005886">
    <property type="term" value="C:plasma membrane"/>
    <property type="evidence" value="ECO:0007669"/>
    <property type="project" value="UniProtKB-SubCell"/>
</dbReference>
<dbReference type="InterPro" id="IPR003594">
    <property type="entry name" value="HATPase_dom"/>
</dbReference>
<reference evidence="17 18" key="1">
    <citation type="submission" date="2016-10" db="EMBL/GenBank/DDBJ databases">
        <authorList>
            <person name="de Groot N.N."/>
        </authorList>
    </citation>
    <scope>NUCLEOTIDE SEQUENCE [LARGE SCALE GENOMIC DNA]</scope>
    <source>
        <strain evidence="17 18">DSM 797</strain>
    </source>
</reference>
<evidence type="ECO:0000256" key="4">
    <source>
        <dbReference type="ARBA" id="ARBA00022475"/>
    </source>
</evidence>
<dbReference type="InterPro" id="IPR003660">
    <property type="entry name" value="HAMP_dom"/>
</dbReference>
<dbReference type="SMART" id="SM00304">
    <property type="entry name" value="HAMP"/>
    <property type="match status" value="1"/>
</dbReference>
<dbReference type="PROSITE" id="PS50109">
    <property type="entry name" value="HIS_KIN"/>
    <property type="match status" value="1"/>
</dbReference>
<accession>A0A1G9M7K6</accession>
<dbReference type="Gene3D" id="3.30.565.10">
    <property type="entry name" value="Histidine kinase-like ATPase, C-terminal domain"/>
    <property type="match status" value="1"/>
</dbReference>
<dbReference type="GO" id="GO:0005524">
    <property type="term" value="F:ATP binding"/>
    <property type="evidence" value="ECO:0007669"/>
    <property type="project" value="UniProtKB-KW"/>
</dbReference>
<comment type="catalytic activity">
    <reaction evidence="1">
        <text>ATP + protein L-histidine = ADP + protein N-phospho-L-histidine.</text>
        <dbReference type="EC" id="2.7.13.3"/>
    </reaction>
</comment>
<dbReference type="Pfam" id="PF00672">
    <property type="entry name" value="HAMP"/>
    <property type="match status" value="1"/>
</dbReference>
<evidence type="ECO:0000256" key="13">
    <source>
        <dbReference type="ARBA" id="ARBA00023136"/>
    </source>
</evidence>
<keyword evidence="9" id="KW-0418">Kinase</keyword>
<organism evidence="17 18">
    <name type="scientific">Romboutsia lituseburensis DSM 797</name>
    <dbReference type="NCBI Taxonomy" id="1121325"/>
    <lineage>
        <taxon>Bacteria</taxon>
        <taxon>Bacillati</taxon>
        <taxon>Bacillota</taxon>
        <taxon>Clostridia</taxon>
        <taxon>Peptostreptococcales</taxon>
        <taxon>Peptostreptococcaceae</taxon>
        <taxon>Romboutsia</taxon>
    </lineage>
</organism>
<dbReference type="Pfam" id="PF00512">
    <property type="entry name" value="HisKA"/>
    <property type="match status" value="1"/>
</dbReference>
<evidence type="ECO:0000256" key="6">
    <source>
        <dbReference type="ARBA" id="ARBA00022679"/>
    </source>
</evidence>
<evidence type="ECO:0000256" key="9">
    <source>
        <dbReference type="ARBA" id="ARBA00022777"/>
    </source>
</evidence>
<dbReference type="EC" id="2.7.13.3" evidence="3"/>
<evidence type="ECO:0000259" key="15">
    <source>
        <dbReference type="PROSITE" id="PS50109"/>
    </source>
</evidence>
<dbReference type="InterPro" id="IPR005467">
    <property type="entry name" value="His_kinase_dom"/>
</dbReference>
<dbReference type="PANTHER" id="PTHR45528">
    <property type="entry name" value="SENSOR HISTIDINE KINASE CPXA"/>
    <property type="match status" value="1"/>
</dbReference>
<evidence type="ECO:0000256" key="5">
    <source>
        <dbReference type="ARBA" id="ARBA00022553"/>
    </source>
</evidence>
<evidence type="ECO:0000256" key="12">
    <source>
        <dbReference type="ARBA" id="ARBA00023012"/>
    </source>
</evidence>
<gene>
    <name evidence="17" type="ORF">SAMN04515677_103113</name>
</gene>
<dbReference type="InterPro" id="IPR003661">
    <property type="entry name" value="HisK_dim/P_dom"/>
</dbReference>
<feature type="transmembrane region" description="Helical" evidence="14">
    <location>
        <begin position="173"/>
        <end position="192"/>
    </location>
</feature>
<name>A0A1G9M7K6_9FIRM</name>
<evidence type="ECO:0000256" key="1">
    <source>
        <dbReference type="ARBA" id="ARBA00000085"/>
    </source>
</evidence>
<evidence type="ECO:0000256" key="14">
    <source>
        <dbReference type="SAM" id="Phobius"/>
    </source>
</evidence>
<keyword evidence="6" id="KW-0808">Transferase</keyword>
<dbReference type="SUPFAM" id="SSF158472">
    <property type="entry name" value="HAMP domain-like"/>
    <property type="match status" value="1"/>
</dbReference>
<dbReference type="CDD" id="cd00082">
    <property type="entry name" value="HisKA"/>
    <property type="match status" value="1"/>
</dbReference>
<feature type="domain" description="Histidine kinase" evidence="15">
    <location>
        <begin position="275"/>
        <end position="495"/>
    </location>
</feature>
<evidence type="ECO:0000256" key="2">
    <source>
        <dbReference type="ARBA" id="ARBA00004651"/>
    </source>
</evidence>
<dbReference type="Proteomes" id="UP000199068">
    <property type="component" value="Unassembled WGS sequence"/>
</dbReference>
<keyword evidence="10" id="KW-0067">ATP-binding</keyword>
<dbReference type="Gene3D" id="6.10.340.10">
    <property type="match status" value="1"/>
</dbReference>
<keyword evidence="13 14" id="KW-0472">Membrane</keyword>
<dbReference type="CDD" id="cd06225">
    <property type="entry name" value="HAMP"/>
    <property type="match status" value="1"/>
</dbReference>
<sequence length="496" mass="57216">MKSIKNKLLAGILLINSILLIGIFIFKFGFEDFYIKHTSKLLNEFGNEIKVLASESNEEQLNDYINKYGESKNISIDIYDQYDSLTFTNKYSSMHGHRGPNSQNKPIVSKKNRCSITHEYKIGKNLSSYIMKDKSQGIEFLATIVTSDDGLYSIICKTPISAIKNSVDIASNFLLMIFIPIIILSIFMAIYFSNKFTKPIIKLTKISNNMSNLDFSEKAEIHTKDEIEELGNSINYLSYKIKTTMADLKFKNEELEIMIENKIKQEKLKREFVSSVSHELKTPITVIGGYAQGLKSNIVDNEEDRNFYVDVICEESEKMGLMVNDLLDLYKLESKTFNLKKEKLNINELIKKVVKKQEFVLKEKEIEIMVDIDEELKNAPYAIGDKIRIEQVLNNLIDNAINYVTNENKIKVYTELIDEDVYIYIYNSGNKIKEEDLQKIWYSFVRLDKARTYNSNRIGLGLAIVKEIMELHDGECGAKNTDDGVVFWIKLKKFNL</sequence>
<dbReference type="EMBL" id="FNGW01000003">
    <property type="protein sequence ID" value="SDL70282.1"/>
    <property type="molecule type" value="Genomic_DNA"/>
</dbReference>